<dbReference type="AlphaFoldDB" id="A0AAV2GRN1"/>
<accession>A0AAV2GRN1</accession>
<proteinExistence type="predicted"/>
<sequence length="98" mass="11167">MASKLMLFQKSSHGRLLHLNIGPQLMNAAAAAGGNGSTNIAQQSQNHQSCLQQVDNRQSWKLPLLARRWKKPSREDYELGFDHGYFVSDDELEYHDRI</sequence>
<dbReference type="Proteomes" id="UP001497516">
    <property type="component" value="Chromosome 9"/>
</dbReference>
<evidence type="ECO:0000313" key="2">
    <source>
        <dbReference type="Proteomes" id="UP001497516"/>
    </source>
</evidence>
<protein>
    <submittedName>
        <fullName evidence="1">Uncharacterized protein</fullName>
    </submittedName>
</protein>
<keyword evidence="2" id="KW-1185">Reference proteome</keyword>
<evidence type="ECO:0000313" key="1">
    <source>
        <dbReference type="EMBL" id="CAL1412992.1"/>
    </source>
</evidence>
<dbReference type="EMBL" id="OZ034822">
    <property type="protein sequence ID" value="CAL1412992.1"/>
    <property type="molecule type" value="Genomic_DNA"/>
</dbReference>
<name>A0AAV2GRN1_9ROSI</name>
<organism evidence="1 2">
    <name type="scientific">Linum trigynum</name>
    <dbReference type="NCBI Taxonomy" id="586398"/>
    <lineage>
        <taxon>Eukaryota</taxon>
        <taxon>Viridiplantae</taxon>
        <taxon>Streptophyta</taxon>
        <taxon>Embryophyta</taxon>
        <taxon>Tracheophyta</taxon>
        <taxon>Spermatophyta</taxon>
        <taxon>Magnoliopsida</taxon>
        <taxon>eudicotyledons</taxon>
        <taxon>Gunneridae</taxon>
        <taxon>Pentapetalae</taxon>
        <taxon>rosids</taxon>
        <taxon>fabids</taxon>
        <taxon>Malpighiales</taxon>
        <taxon>Linaceae</taxon>
        <taxon>Linum</taxon>
    </lineage>
</organism>
<reference evidence="1 2" key="1">
    <citation type="submission" date="2024-04" db="EMBL/GenBank/DDBJ databases">
        <authorList>
            <person name="Fracassetti M."/>
        </authorList>
    </citation>
    <scope>NUCLEOTIDE SEQUENCE [LARGE SCALE GENOMIC DNA]</scope>
</reference>
<gene>
    <name evidence="1" type="ORF">LTRI10_LOCUS52247</name>
</gene>